<dbReference type="EMBL" id="JASJQH010006878">
    <property type="protein sequence ID" value="KAK9729617.1"/>
    <property type="molecule type" value="Genomic_DNA"/>
</dbReference>
<proteinExistence type="predicted"/>
<name>A0ABR2WBN1_9FUNG</name>
<dbReference type="Proteomes" id="UP001479436">
    <property type="component" value="Unassembled WGS sequence"/>
</dbReference>
<evidence type="ECO:0000313" key="1">
    <source>
        <dbReference type="EMBL" id="KAK9729617.1"/>
    </source>
</evidence>
<reference evidence="1 2" key="1">
    <citation type="submission" date="2023-04" db="EMBL/GenBank/DDBJ databases">
        <title>Genome of Basidiobolus ranarum AG-B5.</title>
        <authorList>
            <person name="Stajich J.E."/>
            <person name="Carter-House D."/>
            <person name="Gryganskyi A."/>
        </authorList>
    </citation>
    <scope>NUCLEOTIDE SEQUENCE [LARGE SCALE GENOMIC DNA]</scope>
    <source>
        <strain evidence="1 2">AG-B5</strain>
    </source>
</reference>
<gene>
    <name evidence="1" type="ORF">K7432_000136</name>
</gene>
<keyword evidence="2" id="KW-1185">Reference proteome</keyword>
<sequence>MSQLSRSLPLARIHPLEEVPRVELYLDEPLTISQSSKRRRLGQQILALLHGIDLLVQKEEHSGLNLSDKIDAIVLELEELISKQSEKYKTAQEYVKFTGLATVFPRASSRLGIDVTTEEVSYNVQDHFSHMSLMNQVVSTALQLQKDIGISNHKYIAHQLALLYQSLNQAGGGFLKFKSKIETQFDKIKSLINESDTPQLNDEQKKWLMSLTSEVVTDGLFKRRPVRPTSQPLADFLNDVAK</sequence>
<protein>
    <submittedName>
        <fullName evidence="1">Uncharacterized protein</fullName>
    </submittedName>
</protein>
<accession>A0ABR2WBN1</accession>
<evidence type="ECO:0000313" key="2">
    <source>
        <dbReference type="Proteomes" id="UP001479436"/>
    </source>
</evidence>
<organism evidence="1 2">
    <name type="scientific">Basidiobolus ranarum</name>
    <dbReference type="NCBI Taxonomy" id="34480"/>
    <lineage>
        <taxon>Eukaryota</taxon>
        <taxon>Fungi</taxon>
        <taxon>Fungi incertae sedis</taxon>
        <taxon>Zoopagomycota</taxon>
        <taxon>Entomophthoromycotina</taxon>
        <taxon>Basidiobolomycetes</taxon>
        <taxon>Basidiobolales</taxon>
        <taxon>Basidiobolaceae</taxon>
        <taxon>Basidiobolus</taxon>
    </lineage>
</organism>
<comment type="caution">
    <text evidence="1">The sequence shown here is derived from an EMBL/GenBank/DDBJ whole genome shotgun (WGS) entry which is preliminary data.</text>
</comment>